<comment type="caution">
    <text evidence="2">The sequence shown here is derived from an EMBL/GenBank/DDBJ whole genome shotgun (WGS) entry which is preliminary data.</text>
</comment>
<sequence>MISRSVNDGVWKPMQITRDRTKLSHLFFADDVLLFAKANVAQARVVNDVLEQFCARSGLKISLNKSKFCTSTGVCRRLRDSIAATTQIHATYRFEKYLGFKMFYGKVRKQDFSDVYVRVSAKLASWKGRLLNKPGRVVLANSVISALPSYHMQVHWLPQGMCDDLDRTVKRFIWKGTGDSGMHLVGWDKITQPRR</sequence>
<keyword evidence="2" id="KW-0808">Transferase</keyword>
<accession>A0A392PWJ5</accession>
<dbReference type="PANTHER" id="PTHR33116:SF78">
    <property type="entry name" value="OS12G0587133 PROTEIN"/>
    <property type="match status" value="1"/>
</dbReference>
<evidence type="ECO:0000313" key="3">
    <source>
        <dbReference type="Proteomes" id="UP000265520"/>
    </source>
</evidence>
<dbReference type="PANTHER" id="PTHR33116">
    <property type="entry name" value="REVERSE TRANSCRIPTASE ZINC-BINDING DOMAIN-CONTAINING PROTEIN-RELATED-RELATED"/>
    <property type="match status" value="1"/>
</dbReference>
<dbReference type="InterPro" id="IPR000477">
    <property type="entry name" value="RT_dom"/>
</dbReference>
<organism evidence="2 3">
    <name type="scientific">Trifolium medium</name>
    <dbReference type="NCBI Taxonomy" id="97028"/>
    <lineage>
        <taxon>Eukaryota</taxon>
        <taxon>Viridiplantae</taxon>
        <taxon>Streptophyta</taxon>
        <taxon>Embryophyta</taxon>
        <taxon>Tracheophyta</taxon>
        <taxon>Spermatophyta</taxon>
        <taxon>Magnoliopsida</taxon>
        <taxon>eudicotyledons</taxon>
        <taxon>Gunneridae</taxon>
        <taxon>Pentapetalae</taxon>
        <taxon>rosids</taxon>
        <taxon>fabids</taxon>
        <taxon>Fabales</taxon>
        <taxon>Fabaceae</taxon>
        <taxon>Papilionoideae</taxon>
        <taxon>50 kb inversion clade</taxon>
        <taxon>NPAAA clade</taxon>
        <taxon>Hologalegina</taxon>
        <taxon>IRL clade</taxon>
        <taxon>Trifolieae</taxon>
        <taxon>Trifolium</taxon>
    </lineage>
</organism>
<name>A0A392PWJ5_9FABA</name>
<dbReference type="Pfam" id="PF00078">
    <property type="entry name" value="RVT_1"/>
    <property type="match status" value="1"/>
</dbReference>
<evidence type="ECO:0000313" key="2">
    <source>
        <dbReference type="EMBL" id="MCI15305.1"/>
    </source>
</evidence>
<proteinExistence type="predicted"/>
<dbReference type="GO" id="GO:0003964">
    <property type="term" value="F:RNA-directed DNA polymerase activity"/>
    <property type="evidence" value="ECO:0007669"/>
    <property type="project" value="UniProtKB-KW"/>
</dbReference>
<dbReference type="EMBL" id="LXQA010095890">
    <property type="protein sequence ID" value="MCI15305.1"/>
    <property type="molecule type" value="Genomic_DNA"/>
</dbReference>
<feature type="non-terminal residue" evidence="2">
    <location>
        <position position="195"/>
    </location>
</feature>
<protein>
    <submittedName>
        <fullName evidence="2">RNA-directed DNA polymerase (Reverse transcriptase)</fullName>
    </submittedName>
</protein>
<feature type="domain" description="Reverse transcriptase" evidence="1">
    <location>
        <begin position="16"/>
        <end position="101"/>
    </location>
</feature>
<keyword evidence="2" id="KW-0548">Nucleotidyltransferase</keyword>
<reference evidence="2 3" key="1">
    <citation type="journal article" date="2018" name="Front. Plant Sci.">
        <title>Red Clover (Trifolium pratense) and Zigzag Clover (T. medium) - A Picture of Genomic Similarities and Differences.</title>
        <authorList>
            <person name="Dluhosova J."/>
            <person name="Istvanek J."/>
            <person name="Nedelnik J."/>
            <person name="Repkova J."/>
        </authorList>
    </citation>
    <scope>NUCLEOTIDE SEQUENCE [LARGE SCALE GENOMIC DNA]</scope>
    <source>
        <strain evidence="3">cv. 10/8</strain>
        <tissue evidence="2">Leaf</tissue>
    </source>
</reference>
<evidence type="ECO:0000259" key="1">
    <source>
        <dbReference type="Pfam" id="PF00078"/>
    </source>
</evidence>
<dbReference type="Proteomes" id="UP000265520">
    <property type="component" value="Unassembled WGS sequence"/>
</dbReference>
<keyword evidence="2" id="KW-0695">RNA-directed DNA polymerase</keyword>
<dbReference type="AlphaFoldDB" id="A0A392PWJ5"/>
<keyword evidence="3" id="KW-1185">Reference proteome</keyword>